<dbReference type="InterPro" id="IPR036396">
    <property type="entry name" value="Cyt_P450_sf"/>
</dbReference>
<dbReference type="RefSeq" id="WP_344993481.1">
    <property type="nucleotide sequence ID" value="NZ_BAAAXV010000008.1"/>
</dbReference>
<accession>A0ABV5SJV1</accession>
<dbReference type="EC" id="1.14.-.-" evidence="3"/>
<evidence type="ECO:0000256" key="1">
    <source>
        <dbReference type="ARBA" id="ARBA00010617"/>
    </source>
</evidence>
<organism evidence="3 4">
    <name type="scientific">Nonomuraea helvata</name>
    <dbReference type="NCBI Taxonomy" id="37484"/>
    <lineage>
        <taxon>Bacteria</taxon>
        <taxon>Bacillati</taxon>
        <taxon>Actinomycetota</taxon>
        <taxon>Actinomycetes</taxon>
        <taxon>Streptosporangiales</taxon>
        <taxon>Streptosporangiaceae</taxon>
        <taxon>Nonomuraea</taxon>
    </lineage>
</organism>
<name>A0ABV5SJV1_9ACTN</name>
<comment type="caution">
    <text evidence="3">The sequence shown here is derived from an EMBL/GenBank/DDBJ whole genome shotgun (WGS) entry which is preliminary data.</text>
</comment>
<sequence length="412" mass="45566">MTKSMTKSIAGELADLELPVERGCPFAPPAEYERLREHAPISRTRLASGAEVWWVSGHAEGRAVLADRRFSSDRRKDGFPVLNVDAATLQQLRSQPPLMIGMDGEEHAAARRPVIGEFTVKRLAALRPRVQEIVDRFIDDMLATDQRPVDLVQALSLPVPSLVISELLGVPYTDHDFFQSRTAVAVRRTSSPEDRRRAFAELRAYIDDLITRKESEPGDDLFSRQIARQRRNGALDHTGLVSVAFLLLTAGHETTANMISLGVIGLLTHPEQLALIKADPGRTPMAVEELLRYFAITDAVASRVATEDVRIGGVSIKAGEGVVVSSLSANWDPSVFKNPADLDVERGARHHLAFGFGPHQCLGQNLARMELQIVFDTLFRRIPTLRLATPVEDLPFKTDAVIYGAYELPVTW</sequence>
<keyword evidence="2 3" id="KW-0560">Oxidoreductase</keyword>
<dbReference type="PRINTS" id="PR00385">
    <property type="entry name" value="P450"/>
</dbReference>
<keyword evidence="2" id="KW-0479">Metal-binding</keyword>
<dbReference type="PANTHER" id="PTHR46696:SF1">
    <property type="entry name" value="CYTOCHROME P450 YJIB-RELATED"/>
    <property type="match status" value="1"/>
</dbReference>
<dbReference type="Proteomes" id="UP001589532">
    <property type="component" value="Unassembled WGS sequence"/>
</dbReference>
<keyword evidence="2" id="KW-0349">Heme</keyword>
<dbReference type="InterPro" id="IPR001128">
    <property type="entry name" value="Cyt_P450"/>
</dbReference>
<evidence type="ECO:0000313" key="3">
    <source>
        <dbReference type="EMBL" id="MFB9630686.1"/>
    </source>
</evidence>
<evidence type="ECO:0000256" key="2">
    <source>
        <dbReference type="RuleBase" id="RU000461"/>
    </source>
</evidence>
<dbReference type="InterPro" id="IPR002397">
    <property type="entry name" value="Cyt_P450_B"/>
</dbReference>
<keyword evidence="4" id="KW-1185">Reference proteome</keyword>
<dbReference type="Gene3D" id="1.10.630.10">
    <property type="entry name" value="Cytochrome P450"/>
    <property type="match status" value="1"/>
</dbReference>
<comment type="similarity">
    <text evidence="1 2">Belongs to the cytochrome P450 family.</text>
</comment>
<keyword evidence="2" id="KW-0408">Iron</keyword>
<dbReference type="Pfam" id="PF00067">
    <property type="entry name" value="p450"/>
    <property type="match status" value="2"/>
</dbReference>
<dbReference type="GO" id="GO:0016491">
    <property type="term" value="F:oxidoreductase activity"/>
    <property type="evidence" value="ECO:0007669"/>
    <property type="project" value="UniProtKB-KW"/>
</dbReference>
<dbReference type="CDD" id="cd11030">
    <property type="entry name" value="CYP105-like"/>
    <property type="match status" value="1"/>
</dbReference>
<dbReference type="PROSITE" id="PS00086">
    <property type="entry name" value="CYTOCHROME_P450"/>
    <property type="match status" value="1"/>
</dbReference>
<proteinExistence type="inferred from homology"/>
<dbReference type="EMBL" id="JBHMBW010000099">
    <property type="protein sequence ID" value="MFB9630686.1"/>
    <property type="molecule type" value="Genomic_DNA"/>
</dbReference>
<evidence type="ECO:0000313" key="4">
    <source>
        <dbReference type="Proteomes" id="UP001589532"/>
    </source>
</evidence>
<keyword evidence="2" id="KW-0503">Monooxygenase</keyword>
<reference evidence="3 4" key="1">
    <citation type="submission" date="2024-09" db="EMBL/GenBank/DDBJ databases">
        <authorList>
            <person name="Sun Q."/>
            <person name="Mori K."/>
        </authorList>
    </citation>
    <scope>NUCLEOTIDE SEQUENCE [LARGE SCALE GENOMIC DNA]</scope>
    <source>
        <strain evidence="3 4">JCM 3143</strain>
    </source>
</reference>
<dbReference type="PANTHER" id="PTHR46696">
    <property type="entry name" value="P450, PUTATIVE (EUROFUNG)-RELATED"/>
    <property type="match status" value="1"/>
</dbReference>
<gene>
    <name evidence="3" type="ORF">ACFFSA_47075</name>
</gene>
<dbReference type="PRINTS" id="PR00359">
    <property type="entry name" value="BP450"/>
</dbReference>
<protein>
    <submittedName>
        <fullName evidence="3">Cytochrome P450</fullName>
        <ecNumber evidence="3">1.14.-.-</ecNumber>
    </submittedName>
</protein>
<dbReference type="InterPro" id="IPR017972">
    <property type="entry name" value="Cyt_P450_CS"/>
</dbReference>
<dbReference type="SUPFAM" id="SSF48264">
    <property type="entry name" value="Cytochrome P450"/>
    <property type="match status" value="1"/>
</dbReference>